<dbReference type="SMR" id="A0A1S4DGS9"/>
<dbReference type="GO" id="GO:0016491">
    <property type="term" value="F:oxidoreductase activity"/>
    <property type="evidence" value="ECO:0007669"/>
    <property type="project" value="UniProtKB-KW"/>
</dbReference>
<evidence type="ECO:0000256" key="1">
    <source>
        <dbReference type="ARBA" id="ARBA00022857"/>
    </source>
</evidence>
<dbReference type="Gene3D" id="3.40.50.720">
    <property type="entry name" value="NAD(P)-binding Rossmann-like Domain"/>
    <property type="match status" value="1"/>
</dbReference>
<dbReference type="AlphaFoldDB" id="A0A1S4DGS9"/>
<evidence type="ECO:0000256" key="2">
    <source>
        <dbReference type="ARBA" id="ARBA00023002"/>
    </source>
</evidence>
<keyword evidence="1" id="KW-0521">NADP</keyword>
<dbReference type="SUPFAM" id="SSF51735">
    <property type="entry name" value="NAD(P)-binding Rossmann-fold domains"/>
    <property type="match status" value="1"/>
</dbReference>
<dbReference type="Pfam" id="PF13561">
    <property type="entry name" value="adh_short_C2"/>
    <property type="match status" value="1"/>
</dbReference>
<keyword evidence="2" id="KW-0560">Oxidoreductase</keyword>
<evidence type="ECO:0000313" key="3">
    <source>
        <dbReference type="RefSeq" id="XP_016512575.1"/>
    </source>
</evidence>
<organism evidence="3">
    <name type="scientific">Nicotiana tabacum</name>
    <name type="common">Common tobacco</name>
    <dbReference type="NCBI Taxonomy" id="4097"/>
    <lineage>
        <taxon>Eukaryota</taxon>
        <taxon>Viridiplantae</taxon>
        <taxon>Streptophyta</taxon>
        <taxon>Embryophyta</taxon>
        <taxon>Tracheophyta</taxon>
        <taxon>Spermatophyta</taxon>
        <taxon>Magnoliopsida</taxon>
        <taxon>eudicotyledons</taxon>
        <taxon>Gunneridae</taxon>
        <taxon>Pentapetalae</taxon>
        <taxon>asterids</taxon>
        <taxon>lamiids</taxon>
        <taxon>Solanales</taxon>
        <taxon>Solanaceae</taxon>
        <taxon>Nicotianoideae</taxon>
        <taxon>Nicotianeae</taxon>
        <taxon>Nicotiana</taxon>
    </lineage>
</organism>
<dbReference type="InterPro" id="IPR036291">
    <property type="entry name" value="NAD(P)-bd_dom_sf"/>
</dbReference>
<dbReference type="PRINTS" id="PR00081">
    <property type="entry name" value="GDHRDH"/>
</dbReference>
<dbReference type="KEGG" id="nta:107829637"/>
<dbReference type="InterPro" id="IPR045000">
    <property type="entry name" value="TR"/>
</dbReference>
<gene>
    <name evidence="3" type="primary">LOC107829637</name>
</gene>
<dbReference type="PaxDb" id="4097-A0A1S4DGS9"/>
<dbReference type="OrthoDB" id="417891at2759"/>
<dbReference type="STRING" id="4097.A0A1S4DGS9"/>
<sequence length="149" mass="16573">MAKVAAFAKSSRWSLNGLAALVTRHFWNWINNVGTNIWKPSIEYTAEDYSHMMVLAGMIQLTRNLACEWGEDGIRVNAVAPWYTKTPLVKNVLKDKPFLDELIARMPLRRPGEVEEASSVVAYLCLSGASYVTGQVIAVDGGFTVYGFK</sequence>
<dbReference type="RefSeq" id="XP_016512575.1">
    <property type="nucleotide sequence ID" value="XM_016657089.1"/>
</dbReference>
<reference evidence="3" key="1">
    <citation type="submission" date="2025-08" db="UniProtKB">
        <authorList>
            <consortium name="RefSeq"/>
        </authorList>
    </citation>
    <scope>IDENTIFICATION</scope>
</reference>
<accession>A0A1S4DGS9</accession>
<proteinExistence type="predicted"/>
<dbReference type="PANTHER" id="PTHR42898">
    <property type="entry name" value="TROPINONE REDUCTASE"/>
    <property type="match status" value="1"/>
</dbReference>
<dbReference type="InterPro" id="IPR002347">
    <property type="entry name" value="SDR_fam"/>
</dbReference>
<protein>
    <submittedName>
        <fullName evidence="3">Tropinone reductase homolog At5g06060-like</fullName>
    </submittedName>
</protein>
<dbReference type="PANTHER" id="PTHR42898:SF45">
    <property type="entry name" value="TROPINONE REDUCTASE-LIKE PROTEIN"/>
    <property type="match status" value="1"/>
</dbReference>
<name>A0A1S4DGS9_TOBAC</name>